<evidence type="ECO:0000313" key="2">
    <source>
        <dbReference type="Proteomes" id="UP000234752"/>
    </source>
</evidence>
<dbReference type="Proteomes" id="UP000234752">
    <property type="component" value="Chromosome eg_1"/>
</dbReference>
<dbReference type="EMBL" id="CP025611">
    <property type="protein sequence ID" value="AUN30385.1"/>
    <property type="molecule type" value="Genomic_DNA"/>
</dbReference>
<sequence length="286" mass="30714">MRPPAHPPTIPGLADTAGVGLRHLHVPDFLTAAQPVGWLEVHAENYLVPGGPRLAQLERLRQDYPISFHSVALSLGAADGVDGEHLARLKALYARFEPAMVSDHLAWTGLAGTHVPDLLPLPLTTETLDIVAGNVQRVQDALGRRLLVENPSVYLRFQEDQMEEGEFLAALVARTGCGLLLDLNNLYVSARNRGQDAARLLRHFPGDAVGEIHLAGHASLDVDGATLLIDDHGSAVPDPVWALYDLATRQFGPRPTLVEWDTALPPLPVLLAQAAKADAVRGAASC</sequence>
<protein>
    <submittedName>
        <fullName evidence="1">Uncharacterized protein</fullName>
    </submittedName>
</protein>
<dbReference type="OrthoDB" id="9763101at2"/>
<dbReference type="Gene3D" id="3.20.20.150">
    <property type="entry name" value="Divalent-metal-dependent TIM barrel enzymes"/>
    <property type="match status" value="1"/>
</dbReference>
<dbReference type="PANTHER" id="PTHR42194">
    <property type="entry name" value="UPF0276 PROTEIN HI_1600"/>
    <property type="match status" value="1"/>
</dbReference>
<accession>A0A2K9NDX8</accession>
<organism evidence="1 2">
    <name type="scientific">Niveispirillum cyanobacteriorum</name>
    <dbReference type="NCBI Taxonomy" id="1612173"/>
    <lineage>
        <taxon>Bacteria</taxon>
        <taxon>Pseudomonadati</taxon>
        <taxon>Pseudomonadota</taxon>
        <taxon>Alphaproteobacteria</taxon>
        <taxon>Rhodospirillales</taxon>
        <taxon>Azospirillaceae</taxon>
        <taxon>Niveispirillum</taxon>
    </lineage>
</organism>
<dbReference type="NCBIfam" id="NF003818">
    <property type="entry name" value="PRK05409.1"/>
    <property type="match status" value="1"/>
</dbReference>
<keyword evidence="2" id="KW-1185">Reference proteome</keyword>
<dbReference type="InterPro" id="IPR036237">
    <property type="entry name" value="Xyl_isomerase-like_sf"/>
</dbReference>
<gene>
    <name evidence="1" type="ORF">C0V82_09180</name>
</gene>
<dbReference type="RefSeq" id="WP_102112074.1">
    <property type="nucleotide sequence ID" value="NZ_BMGN01000002.1"/>
</dbReference>
<dbReference type="PANTHER" id="PTHR42194:SF1">
    <property type="entry name" value="UPF0276 PROTEIN HI_1600"/>
    <property type="match status" value="1"/>
</dbReference>
<dbReference type="SUPFAM" id="SSF51658">
    <property type="entry name" value="Xylose isomerase-like"/>
    <property type="match status" value="1"/>
</dbReference>
<dbReference type="InterPro" id="IPR007801">
    <property type="entry name" value="MbnB/TglH/ChrH"/>
</dbReference>
<name>A0A2K9NDX8_9PROT</name>
<evidence type="ECO:0000313" key="1">
    <source>
        <dbReference type="EMBL" id="AUN30385.1"/>
    </source>
</evidence>
<proteinExistence type="predicted"/>
<dbReference type="KEGG" id="ncb:C0V82_09180"/>
<dbReference type="Pfam" id="PF05114">
    <property type="entry name" value="MbnB_TglH_ChrH"/>
    <property type="match status" value="1"/>
</dbReference>
<dbReference type="AlphaFoldDB" id="A0A2K9NDX8"/>
<reference evidence="1 2" key="1">
    <citation type="submission" date="2017-12" db="EMBL/GenBank/DDBJ databases">
        <title>Genomes of bacteria within cyanobacterial aggregates.</title>
        <authorList>
            <person name="Cai H."/>
        </authorList>
    </citation>
    <scope>NUCLEOTIDE SEQUENCE [LARGE SCALE GENOMIC DNA]</scope>
    <source>
        <strain evidence="1 2">TH16</strain>
    </source>
</reference>